<proteinExistence type="inferred from homology"/>
<feature type="domain" description="GH16" evidence="4">
    <location>
        <begin position="59"/>
        <end position="340"/>
    </location>
</feature>
<feature type="signal peptide" evidence="3">
    <location>
        <begin position="1"/>
        <end position="34"/>
    </location>
</feature>
<evidence type="ECO:0000313" key="5">
    <source>
        <dbReference type="EMBL" id="TNJ42412.1"/>
    </source>
</evidence>
<comment type="similarity">
    <text evidence="1">Belongs to the glycosyl hydrolase 16 family.</text>
</comment>
<organism evidence="5 6">
    <name type="scientific">Allotamlana fucoidanivorans</name>
    <dbReference type="NCBI Taxonomy" id="2583814"/>
    <lineage>
        <taxon>Bacteria</taxon>
        <taxon>Pseudomonadati</taxon>
        <taxon>Bacteroidota</taxon>
        <taxon>Flavobacteriia</taxon>
        <taxon>Flavobacteriales</taxon>
        <taxon>Flavobacteriaceae</taxon>
        <taxon>Allotamlana</taxon>
    </lineage>
</organism>
<dbReference type="InterPro" id="IPR013320">
    <property type="entry name" value="ConA-like_dom_sf"/>
</dbReference>
<evidence type="ECO:0000256" key="2">
    <source>
        <dbReference type="SAM" id="MobiDB-lite"/>
    </source>
</evidence>
<dbReference type="PANTHER" id="PTHR10963:SF55">
    <property type="entry name" value="GLYCOSIDE HYDROLASE FAMILY 16 PROTEIN"/>
    <property type="match status" value="1"/>
</dbReference>
<dbReference type="InterPro" id="IPR050546">
    <property type="entry name" value="Glycosyl_Hydrlase_16"/>
</dbReference>
<dbReference type="Gene3D" id="2.60.120.200">
    <property type="match status" value="1"/>
</dbReference>
<dbReference type="InterPro" id="IPR000757">
    <property type="entry name" value="Beta-glucanase-like"/>
</dbReference>
<feature type="compositionally biased region" description="Acidic residues" evidence="2">
    <location>
        <begin position="41"/>
        <end position="50"/>
    </location>
</feature>
<dbReference type="GO" id="GO:0005975">
    <property type="term" value="P:carbohydrate metabolic process"/>
    <property type="evidence" value="ECO:0007669"/>
    <property type="project" value="InterPro"/>
</dbReference>
<name>A0A5C4SI06_9FLAO</name>
<protein>
    <submittedName>
        <fullName evidence="5">Glycosyl hydrolase family protein</fullName>
    </submittedName>
</protein>
<gene>
    <name evidence="5" type="ORF">FGF67_14150</name>
</gene>
<feature type="chain" id="PRO_5022741633" evidence="3">
    <location>
        <begin position="35"/>
        <end position="340"/>
    </location>
</feature>
<evidence type="ECO:0000256" key="1">
    <source>
        <dbReference type="ARBA" id="ARBA00006865"/>
    </source>
</evidence>
<accession>A0A5C4SI06</accession>
<dbReference type="PANTHER" id="PTHR10963">
    <property type="entry name" value="GLYCOSYL HYDROLASE-RELATED"/>
    <property type="match status" value="1"/>
</dbReference>
<dbReference type="GO" id="GO:0004553">
    <property type="term" value="F:hydrolase activity, hydrolyzing O-glycosyl compounds"/>
    <property type="evidence" value="ECO:0007669"/>
    <property type="project" value="InterPro"/>
</dbReference>
<reference evidence="5 6" key="1">
    <citation type="submission" date="2019-05" db="EMBL/GenBank/DDBJ databases">
        <title>Tamlana fucoidanivorans sp. nov., isolated from the surface of algae collected from Fujian province in China.</title>
        <authorList>
            <person name="Li J."/>
        </authorList>
    </citation>
    <scope>NUCLEOTIDE SEQUENCE [LARGE SCALE GENOMIC DNA]</scope>
    <source>
        <strain evidence="5 6">CW2-9</strain>
    </source>
</reference>
<feature type="region of interest" description="Disordered" evidence="2">
    <location>
        <begin position="34"/>
        <end position="77"/>
    </location>
</feature>
<keyword evidence="3" id="KW-0732">Signal</keyword>
<dbReference type="AlphaFoldDB" id="A0A5C4SI06"/>
<dbReference type="Pfam" id="PF00722">
    <property type="entry name" value="Glyco_hydro_16"/>
    <property type="match status" value="1"/>
</dbReference>
<dbReference type="PROSITE" id="PS51257">
    <property type="entry name" value="PROKAR_LIPOPROTEIN"/>
    <property type="match status" value="1"/>
</dbReference>
<dbReference type="PROSITE" id="PS51762">
    <property type="entry name" value="GH16_2"/>
    <property type="match status" value="1"/>
</dbReference>
<evidence type="ECO:0000259" key="4">
    <source>
        <dbReference type="PROSITE" id="PS51762"/>
    </source>
</evidence>
<feature type="compositionally biased region" description="Low complexity" evidence="2">
    <location>
        <begin position="51"/>
        <end position="63"/>
    </location>
</feature>
<dbReference type="Proteomes" id="UP000308713">
    <property type="component" value="Unassembled WGS sequence"/>
</dbReference>
<evidence type="ECO:0000313" key="6">
    <source>
        <dbReference type="Proteomes" id="UP000308713"/>
    </source>
</evidence>
<keyword evidence="5" id="KW-0378">Hydrolase</keyword>
<comment type="caution">
    <text evidence="5">The sequence shown here is derived from an EMBL/GenBank/DDBJ whole genome shotgun (WGS) entry which is preliminary data.</text>
</comment>
<keyword evidence="6" id="KW-1185">Reference proteome</keyword>
<dbReference type="EMBL" id="VDCS01000014">
    <property type="protein sequence ID" value="TNJ42412.1"/>
    <property type="molecule type" value="Genomic_DNA"/>
</dbReference>
<evidence type="ECO:0000256" key="3">
    <source>
        <dbReference type="SAM" id="SignalP"/>
    </source>
</evidence>
<dbReference type="SUPFAM" id="SSF49899">
    <property type="entry name" value="Concanavalin A-like lectins/glucanases"/>
    <property type="match status" value="1"/>
</dbReference>
<sequence>MFKIVKKKVEMKIKYCLYSVLVVLALTMASCSSSDTPQEIVETENPETENPDNGNEGGNSEPNPDYPLSDQSNSGNWVLNQDMSDEFEDGTLDESKWHIQGKDGIYKSNFIGRAPSQFSINNAVVESGKLKIVSKWEPDFNFSDKTQTVGGTVYKYENITTAAVISKNQFQYGYMEIKCKSAKAPVTSSFWTTGTRSSELDMFEMFGGHKTSGTWRKRLKFNIISWDPKNYYYLPDGRGPVHTRNIQVDHNTADDFHVYGYEWTAEYIKIYVDGELHPEGTILKSVLTNNGADPDRWVTDVPYWIWFDSETFPWLGIPTEEDLPAEYQIEYLRVWQQSEN</sequence>